<evidence type="ECO:0000313" key="2">
    <source>
        <dbReference type="EMBL" id="GDY65443.1"/>
    </source>
</evidence>
<feature type="region of interest" description="Disordered" evidence="1">
    <location>
        <begin position="1"/>
        <end position="20"/>
    </location>
</feature>
<reference evidence="2 3" key="1">
    <citation type="submission" date="2019-04" db="EMBL/GenBank/DDBJ databases">
        <title>Draft genome sequences of Streptomyces avermitilis NBRC 14893.</title>
        <authorList>
            <person name="Komaki H."/>
            <person name="Tamura T."/>
            <person name="Hosoyama A."/>
        </authorList>
    </citation>
    <scope>NUCLEOTIDE SEQUENCE [LARGE SCALE GENOMIC DNA]</scope>
    <source>
        <strain evidence="2 3">NBRC 14893</strain>
    </source>
</reference>
<organism evidence="2 3">
    <name type="scientific">Streptomyces avermitilis</name>
    <dbReference type="NCBI Taxonomy" id="33903"/>
    <lineage>
        <taxon>Bacteria</taxon>
        <taxon>Bacillati</taxon>
        <taxon>Actinomycetota</taxon>
        <taxon>Actinomycetes</taxon>
        <taxon>Kitasatosporales</taxon>
        <taxon>Streptomycetaceae</taxon>
        <taxon>Streptomyces</taxon>
    </lineage>
</organism>
<name>A0A4D4M1H0_STRAX</name>
<evidence type="ECO:0000256" key="1">
    <source>
        <dbReference type="SAM" id="MobiDB-lite"/>
    </source>
</evidence>
<gene>
    <name evidence="2" type="ORF">SAV14893_048360</name>
</gene>
<sequence length="91" mass="9435">MHAYPRGTAPSPSSSDAGRVSLMCRTKSVVAGQAGPSDGFPSYRAITRAAARSLVHGTSVKLVVPKELHSSTARNTAPYPEGRVDVVPCVG</sequence>
<evidence type="ECO:0000313" key="3">
    <source>
        <dbReference type="Proteomes" id="UP000302139"/>
    </source>
</evidence>
<accession>A0A4D4M1H0</accession>
<protein>
    <submittedName>
        <fullName evidence="2">Uncharacterized protein</fullName>
    </submittedName>
</protein>
<comment type="caution">
    <text evidence="2">The sequence shown here is derived from an EMBL/GenBank/DDBJ whole genome shotgun (WGS) entry which is preliminary data.</text>
</comment>
<dbReference type="EMBL" id="BJHX01000001">
    <property type="protein sequence ID" value="GDY65443.1"/>
    <property type="molecule type" value="Genomic_DNA"/>
</dbReference>
<dbReference type="AlphaFoldDB" id="A0A4D4M1H0"/>
<dbReference type="Proteomes" id="UP000302139">
    <property type="component" value="Unassembled WGS sequence"/>
</dbReference>
<proteinExistence type="predicted"/>